<dbReference type="Proteomes" id="UP000186808">
    <property type="component" value="Unassembled WGS sequence"/>
</dbReference>
<evidence type="ECO:0000256" key="5">
    <source>
        <dbReference type="ARBA" id="ARBA00023186"/>
    </source>
</evidence>
<dbReference type="Pfam" id="PF03937">
    <property type="entry name" value="Sdh5"/>
    <property type="match status" value="1"/>
</dbReference>
<dbReference type="Gene3D" id="1.10.150.250">
    <property type="entry name" value="Flavinator of succinate dehydrogenase"/>
    <property type="match status" value="1"/>
</dbReference>
<dbReference type="EMBL" id="UGGV01000001">
    <property type="protein sequence ID" value="STO24637.1"/>
    <property type="molecule type" value="Genomic_DNA"/>
</dbReference>
<dbReference type="InterPro" id="IPR036714">
    <property type="entry name" value="SDH_sf"/>
</dbReference>
<dbReference type="PANTHER" id="PTHR39585">
    <property type="entry name" value="FAD ASSEMBLY FACTOR SDHE"/>
    <property type="match status" value="1"/>
</dbReference>
<dbReference type="PANTHER" id="PTHR39585:SF1">
    <property type="entry name" value="FAD ASSEMBLY FACTOR SDHE"/>
    <property type="match status" value="1"/>
</dbReference>
<dbReference type="InterPro" id="IPR050531">
    <property type="entry name" value="SdhE_FAD_assembly_factor"/>
</dbReference>
<gene>
    <name evidence="7" type="primary">ygfY</name>
    <name evidence="7" type="ORF">NCTC11401_01454</name>
    <name evidence="6" type="ORF">SAMN05421777_10434</name>
</gene>
<comment type="subcellular location">
    <subcellularLocation>
        <location evidence="1">Cytoplasm</location>
    </subcellularLocation>
</comment>
<dbReference type="AlphaFoldDB" id="A0A377GIK2"/>
<dbReference type="GO" id="GO:0006105">
    <property type="term" value="P:succinate metabolic process"/>
    <property type="evidence" value="ECO:0007669"/>
    <property type="project" value="TreeGrafter"/>
</dbReference>
<reference evidence="7 9" key="2">
    <citation type="submission" date="2018-06" db="EMBL/GenBank/DDBJ databases">
        <authorList>
            <consortium name="Pathogen Informatics"/>
            <person name="Doyle S."/>
        </authorList>
    </citation>
    <scope>NUCLEOTIDE SEQUENCE [LARGE SCALE GENOMIC DNA]</scope>
    <source>
        <strain evidence="7 9">NCTC11401</strain>
    </source>
</reference>
<keyword evidence="4" id="KW-0963">Cytoplasm</keyword>
<evidence type="ECO:0000313" key="8">
    <source>
        <dbReference type="Proteomes" id="UP000186808"/>
    </source>
</evidence>
<proteinExistence type="inferred from homology"/>
<keyword evidence="8" id="KW-1185">Reference proteome</keyword>
<evidence type="ECO:0000313" key="7">
    <source>
        <dbReference type="EMBL" id="STO24637.1"/>
    </source>
</evidence>
<sequence length="103" mass="12117">MISVYKDSSVSFVRNKITKRFTMLDIKEKAKLAWHCRRGMLELDLILKRFLEHQVDHLSTQELAAFNSLLNCTDPELFAWLMGHDDPQDKELKEIVTIIRNNN</sequence>
<dbReference type="STRING" id="464.Lgor_3155"/>
<evidence type="ECO:0000313" key="9">
    <source>
        <dbReference type="Proteomes" id="UP000254374"/>
    </source>
</evidence>
<dbReference type="Proteomes" id="UP000254374">
    <property type="component" value="Unassembled WGS sequence"/>
</dbReference>
<evidence type="ECO:0000256" key="2">
    <source>
        <dbReference type="ARBA" id="ARBA00008571"/>
    </source>
</evidence>
<accession>A0A377GIK2</accession>
<evidence type="ECO:0000256" key="1">
    <source>
        <dbReference type="ARBA" id="ARBA00004496"/>
    </source>
</evidence>
<evidence type="ECO:0000256" key="3">
    <source>
        <dbReference type="ARBA" id="ARBA00019418"/>
    </source>
</evidence>
<name>A0A377GIK2_9GAMM</name>
<keyword evidence="5" id="KW-0143">Chaperone</keyword>
<protein>
    <recommendedName>
        <fullName evidence="3">FAD assembly factor SdhE</fullName>
    </recommendedName>
</protein>
<dbReference type="GO" id="GO:0005737">
    <property type="term" value="C:cytoplasm"/>
    <property type="evidence" value="ECO:0007669"/>
    <property type="project" value="UniProtKB-SubCell"/>
</dbReference>
<reference evidence="6 8" key="1">
    <citation type="submission" date="2017-01" db="EMBL/GenBank/DDBJ databases">
        <authorList>
            <person name="Varghese N."/>
            <person name="Submissions S."/>
        </authorList>
    </citation>
    <scope>NUCLEOTIDE SEQUENCE [LARGE SCALE GENOMIC DNA]</scope>
    <source>
        <strain evidence="6 8">ATCC 33342</strain>
    </source>
</reference>
<evidence type="ECO:0000313" key="6">
    <source>
        <dbReference type="EMBL" id="SIQ88882.1"/>
    </source>
</evidence>
<dbReference type="InterPro" id="IPR005631">
    <property type="entry name" value="SDH"/>
</dbReference>
<organism evidence="7 9">
    <name type="scientific">Fluoribacter gormanii</name>
    <dbReference type="NCBI Taxonomy" id="464"/>
    <lineage>
        <taxon>Bacteria</taxon>
        <taxon>Pseudomonadati</taxon>
        <taxon>Pseudomonadota</taxon>
        <taxon>Gammaproteobacteria</taxon>
        <taxon>Legionellales</taxon>
        <taxon>Legionellaceae</taxon>
        <taxon>Fluoribacter</taxon>
    </lineage>
</organism>
<evidence type="ECO:0000256" key="4">
    <source>
        <dbReference type="ARBA" id="ARBA00022490"/>
    </source>
</evidence>
<dbReference type="EMBL" id="FTNL01000004">
    <property type="protein sequence ID" value="SIQ88882.1"/>
    <property type="molecule type" value="Genomic_DNA"/>
</dbReference>
<comment type="similarity">
    <text evidence="2">Belongs to the SdhE FAD assembly factor family.</text>
</comment>
<dbReference type="SUPFAM" id="SSF109910">
    <property type="entry name" value="YgfY-like"/>
    <property type="match status" value="1"/>
</dbReference>